<evidence type="ECO:0000256" key="4">
    <source>
        <dbReference type="ARBA" id="ARBA00022574"/>
    </source>
</evidence>
<dbReference type="GO" id="GO:0005737">
    <property type="term" value="C:cytoplasm"/>
    <property type="evidence" value="ECO:0007669"/>
    <property type="project" value="TreeGrafter"/>
</dbReference>
<dbReference type="SUPFAM" id="SSF50978">
    <property type="entry name" value="WD40 repeat-like"/>
    <property type="match status" value="1"/>
</dbReference>
<comment type="function">
    <text evidence="16">Ubiquitin-protein ligase which is mainly involved pre-mRNA splicing and DNA repair. Required for pre-mRNA splicing as component of the spliceosome.</text>
</comment>
<keyword evidence="10 16" id="KW-0833">Ubl conjugation pathway</keyword>
<keyword evidence="11" id="KW-0697">Rotamase</keyword>
<dbReference type="InterPro" id="IPR001680">
    <property type="entry name" value="WD40_rpt"/>
</dbReference>
<dbReference type="EMBL" id="LVKK01000074">
    <property type="protein sequence ID" value="OAG37306.1"/>
    <property type="molecule type" value="Genomic_DNA"/>
</dbReference>
<dbReference type="EC" id="2.3.2.27" evidence="16"/>
<feature type="domain" description="U-box" evidence="18">
    <location>
        <begin position="1"/>
        <end position="68"/>
    </location>
</feature>
<evidence type="ECO:0000256" key="7">
    <source>
        <dbReference type="ARBA" id="ARBA00022728"/>
    </source>
</evidence>
<evidence type="ECO:0000256" key="13">
    <source>
        <dbReference type="ARBA" id="ARBA00023204"/>
    </source>
</evidence>
<organism evidence="19 20">
    <name type="scientific">Fonsecaea monophora</name>
    <dbReference type="NCBI Taxonomy" id="254056"/>
    <lineage>
        <taxon>Eukaryota</taxon>
        <taxon>Fungi</taxon>
        <taxon>Dikarya</taxon>
        <taxon>Ascomycota</taxon>
        <taxon>Pezizomycotina</taxon>
        <taxon>Eurotiomycetes</taxon>
        <taxon>Chaetothyriomycetidae</taxon>
        <taxon>Chaetothyriales</taxon>
        <taxon>Herpotrichiellaceae</taxon>
        <taxon>Fonsecaea</taxon>
    </lineage>
</organism>
<evidence type="ECO:0000256" key="6">
    <source>
        <dbReference type="ARBA" id="ARBA00022679"/>
    </source>
</evidence>
<comment type="catalytic activity">
    <reaction evidence="16">
        <text>S-ubiquitinyl-[E2 ubiquitin-conjugating enzyme]-L-cysteine + [acceptor protein]-L-lysine = [E2 ubiquitin-conjugating enzyme]-L-cysteine + N(6)-ubiquitinyl-[acceptor protein]-L-lysine.</text>
        <dbReference type="EC" id="2.3.2.27"/>
    </reaction>
</comment>
<feature type="coiled-coil region" evidence="17">
    <location>
        <begin position="110"/>
        <end position="137"/>
    </location>
</feature>
<dbReference type="InterPro" id="IPR038959">
    <property type="entry name" value="Prp19"/>
</dbReference>
<evidence type="ECO:0000256" key="8">
    <source>
        <dbReference type="ARBA" id="ARBA00022737"/>
    </source>
</evidence>
<dbReference type="InterPro" id="IPR024977">
    <property type="entry name" value="Apc4-like_WD40_dom"/>
</dbReference>
<dbReference type="Gene3D" id="3.30.40.10">
    <property type="entry name" value="Zinc/RING finger domain, C3HC4 (zinc finger)"/>
    <property type="match status" value="1"/>
</dbReference>
<evidence type="ECO:0000256" key="17">
    <source>
        <dbReference type="SAM" id="Coils"/>
    </source>
</evidence>
<dbReference type="SUPFAM" id="SSF57850">
    <property type="entry name" value="RING/U-box"/>
    <property type="match status" value="1"/>
</dbReference>
<dbReference type="PANTHER" id="PTHR43995">
    <property type="entry name" value="PRE-MRNA-PROCESSING FACTOR 19"/>
    <property type="match status" value="1"/>
</dbReference>
<reference evidence="19 20" key="1">
    <citation type="submission" date="2016-03" db="EMBL/GenBank/DDBJ databases">
        <title>Draft genome sequence of the Fonsecaea monophora CBS 269.37.</title>
        <authorList>
            <person name="Bombassaro A."/>
            <person name="Vinicius W.A."/>
            <person name="De Hoog S."/>
            <person name="Sun J."/>
            <person name="Souza E.M."/>
            <person name="Raittz R.T."/>
            <person name="Costa F."/>
            <person name="Leao A.C."/>
            <person name="Tadra-Sfeir M.Z."/>
            <person name="Baura V."/>
            <person name="Balsanelli E."/>
            <person name="Pedrosa F.O."/>
            <person name="Moreno L.F."/>
            <person name="Steffens M.B."/>
            <person name="Xi L."/>
            <person name="Bocca A.L."/>
            <person name="Felipe M.S."/>
            <person name="Teixeira M."/>
            <person name="Telles Filho F.Q."/>
            <person name="Azevedo C.M."/>
            <person name="Gomes R."/>
            <person name="Vicente V.A."/>
        </authorList>
    </citation>
    <scope>NUCLEOTIDE SEQUENCE [LARGE SCALE GENOMIC DNA]</scope>
    <source>
        <strain evidence="19 20">CBS 269.37</strain>
    </source>
</reference>
<dbReference type="InterPro" id="IPR003613">
    <property type="entry name" value="Ubox_domain"/>
</dbReference>
<keyword evidence="9 16" id="KW-0227">DNA damage</keyword>
<dbReference type="InterPro" id="IPR015943">
    <property type="entry name" value="WD40/YVTN_repeat-like_dom_sf"/>
</dbReference>
<comment type="caution">
    <text evidence="19">The sequence shown here is derived from an EMBL/GenBank/DDBJ whole genome shotgun (WGS) entry which is preliminary data.</text>
</comment>
<dbReference type="Proteomes" id="UP000077002">
    <property type="component" value="Unassembled WGS sequence"/>
</dbReference>
<dbReference type="InterPro" id="IPR036322">
    <property type="entry name" value="WD40_repeat_dom_sf"/>
</dbReference>
<keyword evidence="5 16" id="KW-0507">mRNA processing</keyword>
<dbReference type="GO" id="GO:0071006">
    <property type="term" value="C:U2-type catalytic step 1 spliceosome"/>
    <property type="evidence" value="ECO:0007669"/>
    <property type="project" value="TreeGrafter"/>
</dbReference>
<protein>
    <recommendedName>
        <fullName evidence="16">Pre-mRNA-processing factor 19</fullName>
        <ecNumber evidence="16">2.3.2.27</ecNumber>
    </recommendedName>
</protein>
<keyword evidence="12 16" id="KW-0508">mRNA splicing</keyword>
<comment type="pathway">
    <text evidence="2 16">Protein modification; protein ubiquitination.</text>
</comment>
<dbReference type="GO" id="GO:0061630">
    <property type="term" value="F:ubiquitin protein ligase activity"/>
    <property type="evidence" value="ECO:0007669"/>
    <property type="project" value="UniProtKB-UniRule"/>
</dbReference>
<dbReference type="SMART" id="SM00320">
    <property type="entry name" value="WD40"/>
    <property type="match status" value="4"/>
</dbReference>
<evidence type="ECO:0000259" key="18">
    <source>
        <dbReference type="SMART" id="SM00504"/>
    </source>
</evidence>
<comment type="similarity">
    <text evidence="3 16">Belongs to the WD repeat PRP19 family.</text>
</comment>
<dbReference type="UniPathway" id="UPA00143"/>
<dbReference type="Pfam" id="PF12894">
    <property type="entry name" value="ANAPC4_WD40"/>
    <property type="match status" value="1"/>
</dbReference>
<dbReference type="GO" id="GO:0006281">
    <property type="term" value="P:DNA repair"/>
    <property type="evidence" value="ECO:0007669"/>
    <property type="project" value="UniProtKB-KW"/>
</dbReference>
<dbReference type="GO" id="GO:0003755">
    <property type="term" value="F:peptidyl-prolyl cis-trans isomerase activity"/>
    <property type="evidence" value="ECO:0007669"/>
    <property type="project" value="UniProtKB-KW"/>
</dbReference>
<dbReference type="PROSITE" id="PS50082">
    <property type="entry name" value="WD_REPEATS_2"/>
    <property type="match status" value="2"/>
</dbReference>
<evidence type="ECO:0000256" key="2">
    <source>
        <dbReference type="ARBA" id="ARBA00004906"/>
    </source>
</evidence>
<keyword evidence="13 16" id="KW-0234">DNA repair</keyword>
<evidence type="ECO:0000256" key="12">
    <source>
        <dbReference type="ARBA" id="ARBA00023187"/>
    </source>
</evidence>
<evidence type="ECO:0000256" key="3">
    <source>
        <dbReference type="ARBA" id="ARBA00006388"/>
    </source>
</evidence>
<dbReference type="FunFam" id="3.30.40.10:FF:000027">
    <property type="entry name" value="Pre-mRNA-processing factor 19, putative"/>
    <property type="match status" value="1"/>
</dbReference>
<proteinExistence type="inferred from homology"/>
<dbReference type="RefSeq" id="XP_022509258.1">
    <property type="nucleotide sequence ID" value="XM_022658434.1"/>
</dbReference>
<name>A0A177F0D6_9EURO</name>
<dbReference type="GO" id="GO:0000398">
    <property type="term" value="P:mRNA splicing, via spliceosome"/>
    <property type="evidence" value="ECO:0007669"/>
    <property type="project" value="InterPro"/>
</dbReference>
<accession>A0A177F0D6</accession>
<keyword evidence="17" id="KW-0175">Coiled coil</keyword>
<evidence type="ECO:0000256" key="16">
    <source>
        <dbReference type="RuleBase" id="RU367101"/>
    </source>
</evidence>
<evidence type="ECO:0000256" key="10">
    <source>
        <dbReference type="ARBA" id="ARBA00022786"/>
    </source>
</evidence>
<dbReference type="Pfam" id="PF00400">
    <property type="entry name" value="WD40"/>
    <property type="match status" value="1"/>
</dbReference>
<dbReference type="GO" id="GO:0070534">
    <property type="term" value="P:protein K63-linked ubiquitination"/>
    <property type="evidence" value="ECO:0007669"/>
    <property type="project" value="UniProtKB-UniRule"/>
</dbReference>
<keyword evidence="11" id="KW-0413">Isomerase</keyword>
<dbReference type="GO" id="GO:0000974">
    <property type="term" value="C:Prp19 complex"/>
    <property type="evidence" value="ECO:0007669"/>
    <property type="project" value="UniProtKB-UniRule"/>
</dbReference>
<evidence type="ECO:0000313" key="19">
    <source>
        <dbReference type="EMBL" id="OAG37306.1"/>
    </source>
</evidence>
<gene>
    <name evidence="19" type="ORF">AYO21_08491</name>
</gene>
<comment type="subcellular location">
    <subcellularLocation>
        <location evidence="1 16">Nucleus</location>
    </subcellularLocation>
</comment>
<dbReference type="PANTHER" id="PTHR43995:SF1">
    <property type="entry name" value="PRE-MRNA-PROCESSING FACTOR 19"/>
    <property type="match status" value="1"/>
</dbReference>
<keyword evidence="6 16" id="KW-0808">Transferase</keyword>
<evidence type="ECO:0000256" key="1">
    <source>
        <dbReference type="ARBA" id="ARBA00004123"/>
    </source>
</evidence>
<evidence type="ECO:0000256" key="15">
    <source>
        <dbReference type="PROSITE-ProRule" id="PRU00221"/>
    </source>
</evidence>
<dbReference type="CDD" id="cd16656">
    <property type="entry name" value="RING-Ubox_PRP19"/>
    <property type="match status" value="1"/>
</dbReference>
<feature type="repeat" description="WD" evidence="15">
    <location>
        <begin position="277"/>
        <end position="318"/>
    </location>
</feature>
<dbReference type="SMART" id="SM00504">
    <property type="entry name" value="Ubox"/>
    <property type="match status" value="1"/>
</dbReference>
<evidence type="ECO:0000256" key="9">
    <source>
        <dbReference type="ARBA" id="ARBA00022763"/>
    </source>
</evidence>
<feature type="repeat" description="WD" evidence="15">
    <location>
        <begin position="318"/>
        <end position="359"/>
    </location>
</feature>
<keyword evidence="7 16" id="KW-0747">Spliceosome</keyword>
<dbReference type="InterPro" id="IPR055340">
    <property type="entry name" value="RING-Ubox_PRP19"/>
</dbReference>
<dbReference type="Gene3D" id="2.130.10.10">
    <property type="entry name" value="YVTN repeat-like/Quinoprotein amine dehydrogenase"/>
    <property type="match status" value="1"/>
</dbReference>
<sequence>MLCAISGEAAQVPVASRKSVAGNVYEKRLIEAYISENGTEPTTGESLTVEDLIDLKSPNVVYPRPPQMTSIPAMLSFFQNEWDALALQTYTLQQNLHQARQELSTALYENDAAVRVIAQLTRERDEARATLAQINITRGASASTNGDAMQVDSAPLPQAIVEKIENTQSSLSKTRRKRPVPEEWATSDSISTYTSRSTSKPLFPGGRVLAVHETGALALAAGSKAGVYSLSEDTLSYPLDFGEGEATSGLWAHDRAVVATSAGAVKVFEGQQEVSSFSVHAGRTNAVALHPSGTILASVGEDRTYILYDLESSRVLTQVSSNSSLRCAQFHPDGHLLAAGGADGQIKIFDVKSGAEAATFDLGGPVRCIFFSENGIWLAGVTEKSSTISIWDLRKATEITTIETGSQIESISWDYTGQFLGVAGQDGVTVEHYSKASKEWTEILKRGTPATRIAWGKHAQSLLTLNEDGAITTLAAATEG</sequence>
<keyword evidence="8" id="KW-0677">Repeat</keyword>
<dbReference type="InterPro" id="IPR013083">
    <property type="entry name" value="Znf_RING/FYVE/PHD"/>
</dbReference>
<dbReference type="Pfam" id="PF08606">
    <property type="entry name" value="Prp19"/>
    <property type="match status" value="1"/>
</dbReference>
<evidence type="ECO:0000256" key="5">
    <source>
        <dbReference type="ARBA" id="ARBA00022664"/>
    </source>
</evidence>
<evidence type="ECO:0000256" key="11">
    <source>
        <dbReference type="ARBA" id="ARBA00023110"/>
    </source>
</evidence>
<dbReference type="AlphaFoldDB" id="A0A177F0D6"/>
<dbReference type="OrthoDB" id="687049at2759"/>
<evidence type="ECO:0000313" key="20">
    <source>
        <dbReference type="Proteomes" id="UP000077002"/>
    </source>
</evidence>
<dbReference type="GeneID" id="34603634"/>
<dbReference type="InterPro" id="IPR013915">
    <property type="entry name" value="Prp19_cc"/>
</dbReference>
<comment type="subunit">
    <text evidence="16">Homotetramer.</text>
</comment>
<evidence type="ECO:0000256" key="14">
    <source>
        <dbReference type="ARBA" id="ARBA00023242"/>
    </source>
</evidence>
<keyword evidence="20" id="KW-1185">Reference proteome</keyword>
<keyword evidence="4 15" id="KW-0853">WD repeat</keyword>
<keyword evidence="14 16" id="KW-0539">Nucleus</keyword>